<dbReference type="GO" id="GO:0006744">
    <property type="term" value="P:ubiquinone biosynthetic process"/>
    <property type="evidence" value="ECO:0007669"/>
    <property type="project" value="InterPro"/>
</dbReference>
<organism evidence="1 2">
    <name type="scientific">Ascaris lumbricoides</name>
    <name type="common">Giant roundworm</name>
    <dbReference type="NCBI Taxonomy" id="6252"/>
    <lineage>
        <taxon>Eukaryota</taxon>
        <taxon>Metazoa</taxon>
        <taxon>Ecdysozoa</taxon>
        <taxon>Nematoda</taxon>
        <taxon>Chromadorea</taxon>
        <taxon>Rhabditida</taxon>
        <taxon>Spirurina</taxon>
        <taxon>Ascaridomorpha</taxon>
        <taxon>Ascaridoidea</taxon>
        <taxon>Ascarididae</taxon>
        <taxon>Ascaris</taxon>
    </lineage>
</organism>
<evidence type="ECO:0000313" key="2">
    <source>
        <dbReference type="WBParaSite" id="ALUE_0001977501-mRNA-1"/>
    </source>
</evidence>
<dbReference type="Proteomes" id="UP000036681">
    <property type="component" value="Unplaced"/>
</dbReference>
<protein>
    <submittedName>
        <fullName evidence="2">SAM-dependent methyltransferase</fullName>
    </submittedName>
</protein>
<evidence type="ECO:0000313" key="1">
    <source>
        <dbReference type="Proteomes" id="UP000036681"/>
    </source>
</evidence>
<keyword evidence="1" id="KW-1185">Reference proteome</keyword>
<dbReference type="InterPro" id="IPR007715">
    <property type="entry name" value="Coq4"/>
</dbReference>
<accession>A0A0M3ILZ7</accession>
<name>A0A0M3ILZ7_ASCLU</name>
<dbReference type="AlphaFoldDB" id="A0A0M3ILZ7"/>
<reference evidence="2" key="1">
    <citation type="submission" date="2017-02" db="UniProtKB">
        <authorList>
            <consortium name="WormBaseParasite"/>
        </authorList>
    </citation>
    <scope>IDENTIFICATION</scope>
</reference>
<sequence length="70" mass="8458">MEAGMLIIVESIFGLRWWFEHRRLLIHQYLPWCLEQAINGRLLIAFDWEKHFDKPLSEVQEICSIKPFTN</sequence>
<proteinExistence type="predicted"/>
<dbReference type="Pfam" id="PF05019">
    <property type="entry name" value="Coq4"/>
    <property type="match status" value="1"/>
</dbReference>
<dbReference type="WBParaSite" id="ALUE_0001977501-mRNA-1">
    <property type="protein sequence ID" value="ALUE_0001977501-mRNA-1"/>
    <property type="gene ID" value="ALUE_0001977501"/>
</dbReference>